<protein>
    <submittedName>
        <fullName evidence="1">Uncharacterized protein</fullName>
    </submittedName>
</protein>
<gene>
    <name evidence="1" type="ORF">BDY19DRAFT_997141</name>
</gene>
<accession>A0ACB8TSV5</accession>
<reference evidence="1" key="1">
    <citation type="journal article" date="2021" name="Environ. Microbiol.">
        <title>Gene family expansions and transcriptome signatures uncover fungal adaptations to wood decay.</title>
        <authorList>
            <person name="Hage H."/>
            <person name="Miyauchi S."/>
            <person name="Viragh M."/>
            <person name="Drula E."/>
            <person name="Min B."/>
            <person name="Chaduli D."/>
            <person name="Navarro D."/>
            <person name="Favel A."/>
            <person name="Norest M."/>
            <person name="Lesage-Meessen L."/>
            <person name="Balint B."/>
            <person name="Merenyi Z."/>
            <person name="de Eugenio L."/>
            <person name="Morin E."/>
            <person name="Martinez A.T."/>
            <person name="Baldrian P."/>
            <person name="Stursova M."/>
            <person name="Martinez M.J."/>
            <person name="Novotny C."/>
            <person name="Magnuson J.K."/>
            <person name="Spatafora J.W."/>
            <person name="Maurice S."/>
            <person name="Pangilinan J."/>
            <person name="Andreopoulos W."/>
            <person name="LaButti K."/>
            <person name="Hundley H."/>
            <person name="Na H."/>
            <person name="Kuo A."/>
            <person name="Barry K."/>
            <person name="Lipzen A."/>
            <person name="Henrissat B."/>
            <person name="Riley R."/>
            <person name="Ahrendt S."/>
            <person name="Nagy L.G."/>
            <person name="Grigoriev I.V."/>
            <person name="Martin F."/>
            <person name="Rosso M.N."/>
        </authorList>
    </citation>
    <scope>NUCLEOTIDE SEQUENCE</scope>
    <source>
        <strain evidence="1">CBS 384.51</strain>
    </source>
</reference>
<proteinExistence type="predicted"/>
<comment type="caution">
    <text evidence="1">The sequence shown here is derived from an EMBL/GenBank/DDBJ whole genome shotgun (WGS) entry which is preliminary data.</text>
</comment>
<dbReference type="Proteomes" id="UP001055072">
    <property type="component" value="Unassembled WGS sequence"/>
</dbReference>
<evidence type="ECO:0000313" key="1">
    <source>
        <dbReference type="EMBL" id="KAI0085073.1"/>
    </source>
</evidence>
<sequence length="230" mass="25991">MLLFLIMTIGFGAAFFQLYESGWPGPEKTKRFRKWGIGAPDRRALHQREEETSWKMPHPSTTTAIPSVNPSWQCEIYNWEAYTQVTAPERVPPKLPPLDEPSDPHTHIISFTSIFILAAIVWLIPRSWSPLPRILHALRFIVPPVPVARPVLPVDISQPQINGIPPMLTPHLALGQGLFNAAGGDVMELTEVAEEIVWAQPQTEPELELDWGEHWAGDRTEDRAEDWTEG</sequence>
<dbReference type="EMBL" id="MU274935">
    <property type="protein sequence ID" value="KAI0085073.1"/>
    <property type="molecule type" value="Genomic_DNA"/>
</dbReference>
<name>A0ACB8TSV5_9APHY</name>
<keyword evidence="2" id="KW-1185">Reference proteome</keyword>
<organism evidence="1 2">
    <name type="scientific">Irpex rosettiformis</name>
    <dbReference type="NCBI Taxonomy" id="378272"/>
    <lineage>
        <taxon>Eukaryota</taxon>
        <taxon>Fungi</taxon>
        <taxon>Dikarya</taxon>
        <taxon>Basidiomycota</taxon>
        <taxon>Agaricomycotina</taxon>
        <taxon>Agaricomycetes</taxon>
        <taxon>Polyporales</taxon>
        <taxon>Irpicaceae</taxon>
        <taxon>Irpex</taxon>
    </lineage>
</organism>
<evidence type="ECO:0000313" key="2">
    <source>
        <dbReference type="Proteomes" id="UP001055072"/>
    </source>
</evidence>